<proteinExistence type="predicted"/>
<comment type="caution">
    <text evidence="1">The sequence shown here is derived from an EMBL/GenBank/DDBJ whole genome shotgun (WGS) entry which is preliminary data.</text>
</comment>
<dbReference type="InterPro" id="IPR052025">
    <property type="entry name" value="Xyloglucanase_GH74"/>
</dbReference>
<evidence type="ECO:0000313" key="2">
    <source>
        <dbReference type="Proteomes" id="UP000243985"/>
    </source>
</evidence>
<dbReference type="Gene3D" id="2.130.10.10">
    <property type="entry name" value="YVTN repeat-like/Quinoprotein amine dehydrogenase"/>
    <property type="match status" value="4"/>
</dbReference>
<dbReference type="PANTHER" id="PTHR43739">
    <property type="entry name" value="XYLOGLUCANASE (EUROFUNG)"/>
    <property type="match status" value="1"/>
</dbReference>
<dbReference type="GO" id="GO:0010411">
    <property type="term" value="P:xyloglucan metabolic process"/>
    <property type="evidence" value="ECO:0007669"/>
    <property type="project" value="TreeGrafter"/>
</dbReference>
<dbReference type="Proteomes" id="UP000243985">
    <property type="component" value="Unassembled WGS sequence"/>
</dbReference>
<accession>A0A2T5XT36</accession>
<dbReference type="InterPro" id="IPR015943">
    <property type="entry name" value="WD40/YVTN_repeat-like_dom_sf"/>
</dbReference>
<dbReference type="EMBL" id="QBKG01000011">
    <property type="protein sequence ID" value="PTX05570.1"/>
    <property type="molecule type" value="Genomic_DNA"/>
</dbReference>
<sequence length="938" mass="104683">MNLGFFLPQEMKDYFAKILVFKITNPMKNKTYIFVLLFSIATTSLMGQELLPLSLRQKEELKKQSWVRETPFEPVKVKDMGNRISALAINPANASHFVVAPHQGGVWLTQNGGETYRELCTTLPSQTITALAMNWQSGMLAVATPYGLFVSTDNGKTVDFKGLAGTKHITAIYLSPSNPQEIVVGVLGNKYKTDEKRGIFKSSDGGKTWQQKLFVGTRTGISDIVATPDGSTLLATAWEINDSPWNSVPYGSNSAIYKSTDKGNTWTKITSNNGFLKGNAIGKIGISCVDAQTYYAVVDNRNYKKKENNNSLQKQTHLQLTAQDFDGMSKSDFLALDNSRLNRFLYNIGENKRYTAQHLKDIISAEVTSPSKLLNFLGISEKEAIGAEVYLTTDGGTSWQKTNTQPLNDVYYQNGERFASISADPADKEHVLIGGYPLLESVDGGKTWRSKQPVNLGSGYEQLYQQQGTLFCTTPYGLMLSYDSGRTFATKNVPQAMSFEQLAYDNTNKIPYFISKQGVLAKNNAQWNVFKLPINRLTFGNESYAAASYGRLFTFYPNKDQQTPLGTMYYGESKAPLRFGKYAPLLVSPQNKDIIYIGSNKLHISLDKGRNWRTISDDVTNGNKQGNKAYGTISAIAESPFMFGLLYTGSDDGMIYTSDNGGVSWKQIYNAFPRALRVNNLIASKHQRNRVLTTLISTDETATDPFIFISNDNGKSWTDIRSDLPDSRVNVLKEDPINEQILYAGTDNGLYISFNLGESWQPFSKGLPETGIADLMIDENTGEMTVATLGRGLYRTSIKMMQELRVAITSQEFYPFEAPISINYSTKWGNAANEWEEPLKPTVYSYAFASEEGLSINVKVMKGKITLNEFTYKTNKGFNYIPYDLTISAEGKVAYEKSVQKIFLPTATDGNVYLPKGRYTLVFTLPNDFEEERTLEVK</sequence>
<protein>
    <recommendedName>
        <fullName evidence="3">Sortilin (Neurotensin receptor 3)</fullName>
    </recommendedName>
</protein>
<name>A0A2T5XT36_9FLAO</name>
<evidence type="ECO:0000313" key="1">
    <source>
        <dbReference type="EMBL" id="PTX05570.1"/>
    </source>
</evidence>
<gene>
    <name evidence="1" type="ORF">C8P65_11128</name>
</gene>
<dbReference type="AlphaFoldDB" id="A0A2T5XT36"/>
<dbReference type="PANTHER" id="PTHR43739:SF5">
    <property type="entry name" value="EXO-ALPHA-SIALIDASE"/>
    <property type="match status" value="1"/>
</dbReference>
<evidence type="ECO:0008006" key="3">
    <source>
        <dbReference type="Google" id="ProtNLM"/>
    </source>
</evidence>
<dbReference type="CDD" id="cd15482">
    <property type="entry name" value="Sialidase_non-viral"/>
    <property type="match status" value="1"/>
</dbReference>
<reference evidence="1 2" key="1">
    <citation type="submission" date="2018-04" db="EMBL/GenBank/DDBJ databases">
        <title>Genomic Encyclopedia of Archaeal and Bacterial Type Strains, Phase II (KMG-II): from individual species to whole genera.</title>
        <authorList>
            <person name="Goeker M."/>
        </authorList>
    </citation>
    <scope>NUCLEOTIDE SEQUENCE [LARGE SCALE GENOMIC DNA]</scope>
    <source>
        <strain evidence="1 2">DSM 22902</strain>
    </source>
</reference>
<dbReference type="SUPFAM" id="SSF110296">
    <property type="entry name" value="Oligoxyloglucan reducing end-specific cellobiohydrolase"/>
    <property type="match status" value="2"/>
</dbReference>
<organism evidence="1 2">
    <name type="scientific">Capnocytophaga leadbetteri</name>
    <dbReference type="NCBI Taxonomy" id="327575"/>
    <lineage>
        <taxon>Bacteria</taxon>
        <taxon>Pseudomonadati</taxon>
        <taxon>Bacteroidota</taxon>
        <taxon>Flavobacteriia</taxon>
        <taxon>Flavobacteriales</taxon>
        <taxon>Flavobacteriaceae</taxon>
        <taxon>Capnocytophaga</taxon>
    </lineage>
</organism>